<proteinExistence type="predicted"/>
<keyword evidence="3" id="KW-1185">Reference proteome</keyword>
<keyword evidence="1" id="KW-0472">Membrane</keyword>
<evidence type="ECO:0000256" key="1">
    <source>
        <dbReference type="SAM" id="Phobius"/>
    </source>
</evidence>
<dbReference type="AlphaFoldDB" id="A0A318S8F1"/>
<name>A0A318S8F1_WILLI</name>
<comment type="caution">
    <text evidence="2">The sequence shown here is derived from an EMBL/GenBank/DDBJ whole genome shotgun (WGS) entry which is preliminary data.</text>
</comment>
<keyword evidence="1" id="KW-1133">Transmembrane helix</keyword>
<sequence>MTIGTSPAVRGPLLLFAAVAVFGTLVPSIGSVVVHPSPP</sequence>
<accession>A0A318S8F1</accession>
<evidence type="ECO:0000313" key="2">
    <source>
        <dbReference type="EMBL" id="PYE21054.1"/>
    </source>
</evidence>
<dbReference type="Proteomes" id="UP000247591">
    <property type="component" value="Unassembled WGS sequence"/>
</dbReference>
<feature type="transmembrane region" description="Helical" evidence="1">
    <location>
        <begin position="12"/>
        <end position="34"/>
    </location>
</feature>
<reference evidence="2 3" key="1">
    <citation type="submission" date="2018-06" db="EMBL/GenBank/DDBJ databases">
        <title>Genomic Encyclopedia of Type Strains, Phase IV (KMG-IV): sequencing the most valuable type-strain genomes for metagenomic binning, comparative biology and taxonomic classification.</title>
        <authorList>
            <person name="Goeker M."/>
        </authorList>
    </citation>
    <scope>NUCLEOTIDE SEQUENCE [LARGE SCALE GENOMIC DNA]</scope>
    <source>
        <strain evidence="2 3">DSM 45521</strain>
    </source>
</reference>
<dbReference type="EMBL" id="QJSP01000001">
    <property type="protein sequence ID" value="PYE21054.1"/>
    <property type="molecule type" value="Genomic_DNA"/>
</dbReference>
<keyword evidence="1" id="KW-0812">Transmembrane</keyword>
<organism evidence="2 3">
    <name type="scientific">Williamsia limnetica</name>
    <dbReference type="NCBI Taxonomy" id="882452"/>
    <lineage>
        <taxon>Bacteria</taxon>
        <taxon>Bacillati</taxon>
        <taxon>Actinomycetota</taxon>
        <taxon>Actinomycetes</taxon>
        <taxon>Mycobacteriales</taxon>
        <taxon>Nocardiaceae</taxon>
        <taxon>Williamsia</taxon>
    </lineage>
</organism>
<gene>
    <name evidence="2" type="ORF">DFR67_101448</name>
</gene>
<protein>
    <submittedName>
        <fullName evidence="2">Uncharacterized protein</fullName>
    </submittedName>
</protein>
<evidence type="ECO:0000313" key="3">
    <source>
        <dbReference type="Proteomes" id="UP000247591"/>
    </source>
</evidence>